<name>A0ABP3N2F6_9BURK</name>
<evidence type="ECO:0000259" key="1">
    <source>
        <dbReference type="Pfam" id="PF01548"/>
    </source>
</evidence>
<sequence>MPIIQLHWVEPDTGSIERLKLKRSEMLEWFAARQPAVVAMEACGGAHEWGRELVRLGHEVRLLPPKMVRPFVQRNKTDAADAQAIWTAARQPGVRFVAVKTEAQQVVLALHRVRAQLMKTRIMQTNELRGLLYEFGIVLAEGHQALMKELPAALEQAQQRLPSMLIDSLHEQV</sequence>
<gene>
    <name evidence="2" type="ORF">GCM10009097_58610</name>
</gene>
<accession>A0ABP3N2F6</accession>
<feature type="domain" description="Transposase IS110-like N-terminal" evidence="1">
    <location>
        <begin position="24"/>
        <end position="134"/>
    </location>
</feature>
<dbReference type="InterPro" id="IPR047650">
    <property type="entry name" value="Transpos_IS110"/>
</dbReference>
<protein>
    <recommendedName>
        <fullName evidence="1">Transposase IS110-like N-terminal domain-containing protein</fullName>
    </recommendedName>
</protein>
<organism evidence="2 3">
    <name type="scientific">Pigmentiphaga daeguensis</name>
    <dbReference type="NCBI Taxonomy" id="414049"/>
    <lineage>
        <taxon>Bacteria</taxon>
        <taxon>Pseudomonadati</taxon>
        <taxon>Pseudomonadota</taxon>
        <taxon>Betaproteobacteria</taxon>
        <taxon>Burkholderiales</taxon>
        <taxon>Alcaligenaceae</taxon>
        <taxon>Pigmentiphaga</taxon>
    </lineage>
</organism>
<evidence type="ECO:0000313" key="2">
    <source>
        <dbReference type="EMBL" id="GAA0533686.1"/>
    </source>
</evidence>
<proteinExistence type="predicted"/>
<dbReference type="PANTHER" id="PTHR33055:SF3">
    <property type="entry name" value="PUTATIVE TRANSPOSASE FOR IS117-RELATED"/>
    <property type="match status" value="1"/>
</dbReference>
<dbReference type="PANTHER" id="PTHR33055">
    <property type="entry name" value="TRANSPOSASE FOR INSERTION SEQUENCE ELEMENT IS1111A"/>
    <property type="match status" value="1"/>
</dbReference>
<dbReference type="InterPro" id="IPR002525">
    <property type="entry name" value="Transp_IS110-like_N"/>
</dbReference>
<comment type="caution">
    <text evidence="2">The sequence shown here is derived from an EMBL/GenBank/DDBJ whole genome shotgun (WGS) entry which is preliminary data.</text>
</comment>
<evidence type="ECO:0000313" key="3">
    <source>
        <dbReference type="Proteomes" id="UP001501706"/>
    </source>
</evidence>
<dbReference type="NCBIfam" id="NF033542">
    <property type="entry name" value="transpos_IS110"/>
    <property type="match status" value="1"/>
</dbReference>
<dbReference type="Pfam" id="PF01548">
    <property type="entry name" value="DEDD_Tnp_IS110"/>
    <property type="match status" value="1"/>
</dbReference>
<keyword evidence="3" id="KW-1185">Reference proteome</keyword>
<dbReference type="Proteomes" id="UP001501706">
    <property type="component" value="Unassembled WGS sequence"/>
</dbReference>
<dbReference type="EMBL" id="BAAAEN010000046">
    <property type="protein sequence ID" value="GAA0533686.1"/>
    <property type="molecule type" value="Genomic_DNA"/>
</dbReference>
<reference evidence="3" key="1">
    <citation type="journal article" date="2019" name="Int. J. Syst. Evol. Microbiol.">
        <title>The Global Catalogue of Microorganisms (GCM) 10K type strain sequencing project: providing services to taxonomists for standard genome sequencing and annotation.</title>
        <authorList>
            <consortium name="The Broad Institute Genomics Platform"/>
            <consortium name="The Broad Institute Genome Sequencing Center for Infectious Disease"/>
            <person name="Wu L."/>
            <person name="Ma J."/>
        </authorList>
    </citation>
    <scope>NUCLEOTIDE SEQUENCE [LARGE SCALE GENOMIC DNA]</scope>
    <source>
        <strain evidence="3">JCM 14330</strain>
    </source>
</reference>